<feature type="binding site" evidence="6">
    <location>
        <position position="85"/>
    </location>
    <ligand>
        <name>Zn(2+)</name>
        <dbReference type="ChEBI" id="CHEBI:29105"/>
    </ligand>
</feature>
<feature type="transmembrane region" description="Helical" evidence="7">
    <location>
        <begin position="6"/>
        <end position="25"/>
    </location>
</feature>
<dbReference type="GO" id="GO:0015976">
    <property type="term" value="P:carbon utilization"/>
    <property type="evidence" value="ECO:0007669"/>
    <property type="project" value="InterPro"/>
</dbReference>
<dbReference type="Proteomes" id="UP000254834">
    <property type="component" value="Chromosome"/>
</dbReference>
<feature type="binding site" evidence="6">
    <location>
        <position position="139"/>
    </location>
    <ligand>
        <name>Zn(2+)</name>
        <dbReference type="ChEBI" id="CHEBI:29105"/>
    </ligand>
</feature>
<keyword evidence="6" id="KW-0479">Metal-binding</keyword>
<comment type="catalytic activity">
    <reaction evidence="5">
        <text>hydrogencarbonate + H(+) = CO2 + H2O</text>
        <dbReference type="Rhea" id="RHEA:10748"/>
        <dbReference type="ChEBI" id="CHEBI:15377"/>
        <dbReference type="ChEBI" id="CHEBI:15378"/>
        <dbReference type="ChEBI" id="CHEBI:16526"/>
        <dbReference type="ChEBI" id="CHEBI:17544"/>
        <dbReference type="EC" id="4.2.1.1"/>
    </reaction>
</comment>
<dbReference type="Pfam" id="PF00484">
    <property type="entry name" value="Pro_CA"/>
    <property type="match status" value="1"/>
</dbReference>
<keyword evidence="3 6" id="KW-0862">Zinc</keyword>
<dbReference type="InterPro" id="IPR015892">
    <property type="entry name" value="Carbonic_anhydrase_CS"/>
</dbReference>
<keyword evidence="9" id="KW-1185">Reference proteome</keyword>
<gene>
    <name evidence="8" type="ORF">C0J27_02775</name>
</gene>
<dbReference type="GO" id="GO:0008270">
    <property type="term" value="F:zinc ion binding"/>
    <property type="evidence" value="ECO:0007669"/>
    <property type="project" value="InterPro"/>
</dbReference>
<proteinExistence type="inferred from homology"/>
<keyword evidence="4" id="KW-0456">Lyase</keyword>
<reference evidence="8 9" key="1">
    <citation type="submission" date="2017-12" db="EMBL/GenBank/DDBJ databases">
        <title>Chromulinavorax destructans is a abundant pathogen of dominant heterotrophic picoflagllates.</title>
        <authorList>
            <person name="Deeg C.M."/>
            <person name="Zimmer M."/>
            <person name="Suttle C.A."/>
        </authorList>
    </citation>
    <scope>NUCLEOTIDE SEQUENCE [LARGE SCALE GENOMIC DNA]</scope>
    <source>
        <strain evidence="8 9">SeV1</strain>
    </source>
</reference>
<dbReference type="PROSITE" id="PS00704">
    <property type="entry name" value="PROK_CO2_ANHYDRASE_1"/>
    <property type="match status" value="1"/>
</dbReference>
<evidence type="ECO:0000256" key="4">
    <source>
        <dbReference type="ARBA" id="ARBA00023239"/>
    </source>
</evidence>
<dbReference type="EC" id="4.2.1.1" evidence="2"/>
<evidence type="ECO:0000256" key="6">
    <source>
        <dbReference type="PIRSR" id="PIRSR601765-1"/>
    </source>
</evidence>
<evidence type="ECO:0000256" key="2">
    <source>
        <dbReference type="ARBA" id="ARBA00012925"/>
    </source>
</evidence>
<dbReference type="AlphaFoldDB" id="A0A345ZBJ1"/>
<evidence type="ECO:0000313" key="8">
    <source>
        <dbReference type="EMBL" id="AXK60658.1"/>
    </source>
</evidence>
<evidence type="ECO:0000313" key="9">
    <source>
        <dbReference type="Proteomes" id="UP000254834"/>
    </source>
</evidence>
<dbReference type="InterPro" id="IPR036874">
    <property type="entry name" value="Carbonic_anhydrase_sf"/>
</dbReference>
<evidence type="ECO:0000256" key="7">
    <source>
        <dbReference type="SAM" id="Phobius"/>
    </source>
</evidence>
<accession>A0A345ZBJ1</accession>
<dbReference type="KEGG" id="cdes:C0J27_02775"/>
<dbReference type="OrthoDB" id="9797527at2"/>
<keyword evidence="7" id="KW-0472">Membrane</keyword>
<evidence type="ECO:0000256" key="5">
    <source>
        <dbReference type="ARBA" id="ARBA00048348"/>
    </source>
</evidence>
<keyword evidence="7" id="KW-0812">Transmembrane</keyword>
<sequence>MTYTYSQIPWLLCLILIALVFYLYLRLSQNTPVIKTNKLRKNMSAQEALDMLLQGNNEYIQSGTSEFDRKSVAHSQHPCAIILSCSDSRVSPELIFNQLHVGNLFIVRNAGNILDEMVLGSIEYGVKHLASPLIIVLGHDRCEAIKATVESVLENQIECSSHIKHIINIMKPTAQDIIDDMKIGTEISVETKNEIIKKTAFANIHRVMSKISQNSVIISQALQENKIKLVGAYYDLDHGNLRFID</sequence>
<evidence type="ECO:0000256" key="1">
    <source>
        <dbReference type="ARBA" id="ARBA00006217"/>
    </source>
</evidence>
<dbReference type="InterPro" id="IPR001765">
    <property type="entry name" value="Carbonic_anhydrase"/>
</dbReference>
<comment type="cofactor">
    <cofactor evidence="6">
        <name>Zn(2+)</name>
        <dbReference type="ChEBI" id="CHEBI:29105"/>
    </cofactor>
    <text evidence="6">Binds 1 zinc ion per subunit.</text>
</comment>
<dbReference type="GO" id="GO:0004089">
    <property type="term" value="F:carbonate dehydratase activity"/>
    <property type="evidence" value="ECO:0007669"/>
    <property type="project" value="UniProtKB-EC"/>
</dbReference>
<dbReference type="PANTHER" id="PTHR11002">
    <property type="entry name" value="CARBONIC ANHYDRASE"/>
    <property type="match status" value="1"/>
</dbReference>
<comment type="similarity">
    <text evidence="1">Belongs to the beta-class carbonic anhydrase family.</text>
</comment>
<keyword evidence="7" id="KW-1133">Transmembrane helix</keyword>
<dbReference type="PANTHER" id="PTHR11002:SF79">
    <property type="entry name" value="CARBONIC ANHYDRASE 2"/>
    <property type="match status" value="1"/>
</dbReference>
<dbReference type="RefSeq" id="WP_115585673.1">
    <property type="nucleotide sequence ID" value="NZ_CP025544.1"/>
</dbReference>
<evidence type="ECO:0000256" key="3">
    <source>
        <dbReference type="ARBA" id="ARBA00022833"/>
    </source>
</evidence>
<protein>
    <recommendedName>
        <fullName evidence="2">carbonic anhydrase</fullName>
        <ecNumber evidence="2">4.2.1.1</ecNumber>
    </recommendedName>
</protein>
<dbReference type="SMART" id="SM00947">
    <property type="entry name" value="Pro_CA"/>
    <property type="match status" value="1"/>
</dbReference>
<feature type="binding site" evidence="6">
    <location>
        <position position="142"/>
    </location>
    <ligand>
        <name>Zn(2+)</name>
        <dbReference type="ChEBI" id="CHEBI:29105"/>
    </ligand>
</feature>
<organism evidence="8 9">
    <name type="scientific">Candidatus Chromulinivorax destructor</name>
    <dbReference type="NCBI Taxonomy" id="2066483"/>
    <lineage>
        <taxon>Bacteria</taxon>
        <taxon>Candidatus Babelota</taxon>
        <taxon>Candidatus Babeliae</taxon>
        <taxon>Candidatus Babeliales</taxon>
        <taxon>Candidatus Chromulinivoraceae</taxon>
        <taxon>Candidatus Chromulinivorax</taxon>
    </lineage>
</organism>
<feature type="binding site" evidence="6">
    <location>
        <position position="87"/>
    </location>
    <ligand>
        <name>Zn(2+)</name>
        <dbReference type="ChEBI" id="CHEBI:29105"/>
    </ligand>
</feature>
<dbReference type="SUPFAM" id="SSF53056">
    <property type="entry name" value="beta-carbonic anhydrase, cab"/>
    <property type="match status" value="1"/>
</dbReference>
<dbReference type="Gene3D" id="3.40.1050.10">
    <property type="entry name" value="Carbonic anhydrase"/>
    <property type="match status" value="1"/>
</dbReference>
<name>A0A345ZBJ1_9BACT</name>
<dbReference type="EMBL" id="CP025544">
    <property type="protein sequence ID" value="AXK60658.1"/>
    <property type="molecule type" value="Genomic_DNA"/>
</dbReference>